<dbReference type="Pfam" id="PF04294">
    <property type="entry name" value="VanW"/>
    <property type="match status" value="1"/>
</dbReference>
<dbReference type="Proteomes" id="UP001168575">
    <property type="component" value="Unassembled WGS sequence"/>
</dbReference>
<feature type="non-terminal residue" evidence="2">
    <location>
        <position position="1"/>
    </location>
</feature>
<proteinExistence type="predicted"/>
<reference evidence="2" key="1">
    <citation type="submission" date="2023-07" db="EMBL/GenBank/DDBJ databases">
        <title>Between Cages and Wild: Unraveling the Impact of Captivity on Animal Microbiomes and Antimicrobial Resistance.</title>
        <authorList>
            <person name="Schmartz G.P."/>
            <person name="Rehner J."/>
            <person name="Schuff M.J."/>
            <person name="Becker S.L."/>
            <person name="Kravczyk M."/>
            <person name="Gurevich A."/>
            <person name="Francke R."/>
            <person name="Mueller R."/>
            <person name="Keller V."/>
            <person name="Keller A."/>
        </authorList>
    </citation>
    <scope>NUCLEOTIDE SEQUENCE</scope>
    <source>
        <strain evidence="2">S12M_St_49</strain>
    </source>
</reference>
<dbReference type="InterPro" id="IPR007391">
    <property type="entry name" value="Vancomycin_resist_VanW"/>
</dbReference>
<dbReference type="AlphaFoldDB" id="A0AA43RKM3"/>
<keyword evidence="3" id="KW-1185">Reference proteome</keyword>
<protein>
    <submittedName>
        <fullName evidence="2">VanW family protein</fullName>
    </submittedName>
</protein>
<organism evidence="2 3">
    <name type="scientific">Phoenicibacter congonensis</name>
    <dbReference type="NCBI Taxonomy" id="1944646"/>
    <lineage>
        <taxon>Bacteria</taxon>
        <taxon>Bacillati</taxon>
        <taxon>Actinomycetota</taxon>
        <taxon>Coriobacteriia</taxon>
        <taxon>Eggerthellales</taxon>
        <taxon>Eggerthellaceae</taxon>
        <taxon>Phoenicibacter</taxon>
    </lineage>
</organism>
<dbReference type="PANTHER" id="PTHR35788">
    <property type="entry name" value="EXPORTED PROTEIN-RELATED"/>
    <property type="match status" value="1"/>
</dbReference>
<evidence type="ECO:0000259" key="1">
    <source>
        <dbReference type="Pfam" id="PF12229"/>
    </source>
</evidence>
<name>A0AA43RKM3_9ACTN</name>
<dbReference type="InterPro" id="IPR052913">
    <property type="entry name" value="Glycopeptide_resist_protein"/>
</dbReference>
<accession>A0AA43RKM3</accession>
<evidence type="ECO:0000313" key="3">
    <source>
        <dbReference type="Proteomes" id="UP001168575"/>
    </source>
</evidence>
<dbReference type="InterPro" id="IPR022029">
    <property type="entry name" value="YoaR-like_PG-bd"/>
</dbReference>
<comment type="caution">
    <text evidence="2">The sequence shown here is derived from an EMBL/GenBank/DDBJ whole genome shotgun (WGS) entry which is preliminary data.</text>
</comment>
<dbReference type="Pfam" id="PF12229">
    <property type="entry name" value="PG_binding_4"/>
    <property type="match status" value="1"/>
</dbReference>
<feature type="domain" description="YoaR-like putative peptidoglycan binding" evidence="1">
    <location>
        <begin position="58"/>
        <end position="166"/>
    </location>
</feature>
<dbReference type="EMBL" id="JAUMVS010000130">
    <property type="protein sequence ID" value="MDO4842270.1"/>
    <property type="molecule type" value="Genomic_DNA"/>
</dbReference>
<gene>
    <name evidence="2" type="ORF">Q3982_06300</name>
</gene>
<dbReference type="PANTHER" id="PTHR35788:SF1">
    <property type="entry name" value="EXPORTED PROTEIN"/>
    <property type="match status" value="1"/>
</dbReference>
<sequence>AETAKSHYDENLYKKTIYVFTDENAYNNVDLDDYFNKQDAVAEQISSLEQADNVKVFQTSASDLQAAYDYNKAAETAVKPGHGINIFERLLLRVFGWSYDLHVDTGDGLEQFYSKVASTTGSPHVDFGIEVKDGNVAVTAGQDGQAVNRDSFLSTVTDSLEKESDQPVKLLFSIEYDPVKINEEAANQTKAEVEQIISEGVSLSYQGNDISISKEQFGNWITTYINKSNNEWKLVPTINDNTAMQAISSAIVEKQGRIQTSLDISKDENGTVKINPVGDDPIPDVQSTVNTIKSQYFAGDTNRNKIEINDSTQLSDFSFDEALNLGLITEVSSFTTEFTNSTSTQNRNFNIRKVSDAINNTIISKNNGEFSFNTAAGPCDAAHGYLEAGAQVNGEVVQEAGGGICQVATTVFNAAYHAGYPITERHNHTLRQLAYPDGLDAAVYTNDNDPTWDNDLKWENDTDSDLILVTSYDDNSVTVKLYGTPNGRTIESIAGSFEEGEKFKVEFESVDYLSDGQWTVKTVGANGSNITVERKVYDASGNLLYDNYFYSSYSKQNEVIYVGPNPDKAAIKKAINYTDET</sequence>
<evidence type="ECO:0000313" key="2">
    <source>
        <dbReference type="EMBL" id="MDO4842270.1"/>
    </source>
</evidence>